<dbReference type="EMBL" id="FZOU01000006">
    <property type="protein sequence ID" value="SNT25773.1"/>
    <property type="molecule type" value="Genomic_DNA"/>
</dbReference>
<sequence length="412" mass="46188">MHVLALIAGLFFGFGVTLDAFQTIILPRRPAGRLRITRLFYILTWTPWVAVAERVQNRKMREQIYSIYGPLSLLMLLVLWALLLISGFALVYFAMGSPFVDHMNMTGRYLADLRTDLYVSSTTLFTLGLGDVTPTTHLARALIALESGTGLGFVALVIGYVPVLYQSFSRREVSVAMLDARAGSPPTATELLHRHGFDGGEEALIVLLGEWERWAAEILESHISYPLLCYYRSQHDNQSWLSALTCILDACALLITTIEGVTTRQAQLTFAMARHALIDLGHVFHVERRAAVHMELATEHREDRLPPEVFNRLCEALGQMEMHLCGDPAAMARLTKIRKLYEPHAQALAEYLRMPLPLWVAPPRPDAKPDQWKTVADLRRSVAGVLAQAELRAIHISDRSTAANLHDEEHGF</sequence>
<evidence type="ECO:0000259" key="2">
    <source>
        <dbReference type="Pfam" id="PF07885"/>
    </source>
</evidence>
<organism evidence="3 4">
    <name type="scientific">Granulicella rosea</name>
    <dbReference type="NCBI Taxonomy" id="474952"/>
    <lineage>
        <taxon>Bacteria</taxon>
        <taxon>Pseudomonadati</taxon>
        <taxon>Acidobacteriota</taxon>
        <taxon>Terriglobia</taxon>
        <taxon>Terriglobales</taxon>
        <taxon>Acidobacteriaceae</taxon>
        <taxon>Granulicella</taxon>
    </lineage>
</organism>
<dbReference type="AlphaFoldDB" id="A0A239L7D8"/>
<dbReference type="Proteomes" id="UP000198356">
    <property type="component" value="Unassembled WGS sequence"/>
</dbReference>
<keyword evidence="1" id="KW-0812">Transmembrane</keyword>
<feature type="transmembrane region" description="Helical" evidence="1">
    <location>
        <begin position="138"/>
        <end position="161"/>
    </location>
</feature>
<evidence type="ECO:0000313" key="4">
    <source>
        <dbReference type="Proteomes" id="UP000198356"/>
    </source>
</evidence>
<keyword evidence="1" id="KW-1133">Transmembrane helix</keyword>
<dbReference type="InterPro" id="IPR013099">
    <property type="entry name" value="K_chnl_dom"/>
</dbReference>
<feature type="transmembrane region" description="Helical" evidence="1">
    <location>
        <begin position="36"/>
        <end position="52"/>
    </location>
</feature>
<dbReference type="RefSeq" id="WP_089409463.1">
    <property type="nucleotide sequence ID" value="NZ_FZOU01000006.1"/>
</dbReference>
<protein>
    <submittedName>
        <fullName evidence="3">Ion channel</fullName>
    </submittedName>
</protein>
<feature type="domain" description="Potassium channel" evidence="2">
    <location>
        <begin position="83"/>
        <end position="161"/>
    </location>
</feature>
<dbReference type="Pfam" id="PF07885">
    <property type="entry name" value="Ion_trans_2"/>
    <property type="match status" value="1"/>
</dbReference>
<feature type="transmembrane region" description="Helical" evidence="1">
    <location>
        <begin position="73"/>
        <end position="95"/>
    </location>
</feature>
<reference evidence="3 4" key="1">
    <citation type="submission" date="2017-06" db="EMBL/GenBank/DDBJ databases">
        <authorList>
            <person name="Kim H.J."/>
            <person name="Triplett B.A."/>
        </authorList>
    </citation>
    <scope>NUCLEOTIDE SEQUENCE [LARGE SCALE GENOMIC DNA]</scope>
    <source>
        <strain evidence="3 4">DSM 18704</strain>
    </source>
</reference>
<name>A0A239L7D8_9BACT</name>
<dbReference type="SUPFAM" id="SSF81324">
    <property type="entry name" value="Voltage-gated potassium channels"/>
    <property type="match status" value="1"/>
</dbReference>
<keyword evidence="1" id="KW-0472">Membrane</keyword>
<evidence type="ECO:0000256" key="1">
    <source>
        <dbReference type="SAM" id="Phobius"/>
    </source>
</evidence>
<dbReference type="Gene3D" id="1.10.287.70">
    <property type="match status" value="1"/>
</dbReference>
<dbReference type="OrthoDB" id="9785126at2"/>
<accession>A0A239L7D8</accession>
<keyword evidence="4" id="KW-1185">Reference proteome</keyword>
<proteinExistence type="predicted"/>
<evidence type="ECO:0000313" key="3">
    <source>
        <dbReference type="EMBL" id="SNT25773.1"/>
    </source>
</evidence>
<gene>
    <name evidence="3" type="ORF">SAMN05421770_106129</name>
</gene>